<dbReference type="AlphaFoldDB" id="H0ENW5"/>
<dbReference type="HOGENOM" id="CLU_026926_0_0_1"/>
<accession>H0ENW5</accession>
<evidence type="ECO:0000313" key="2">
    <source>
        <dbReference type="Proteomes" id="UP000005446"/>
    </source>
</evidence>
<dbReference type="EMBL" id="AGUE01000106">
    <property type="protein sequence ID" value="EHK99833.1"/>
    <property type="molecule type" value="Genomic_DNA"/>
</dbReference>
<reference evidence="1 2" key="1">
    <citation type="journal article" date="2012" name="Eukaryot. Cell">
        <title>Genome sequence of the fungus Glarea lozoyensis: the first genome sequence of a species from the Helotiaceae family.</title>
        <authorList>
            <person name="Youssar L."/>
            <person name="Gruening B.A."/>
            <person name="Erxleben A."/>
            <person name="Guenther S."/>
            <person name="Huettel W."/>
        </authorList>
    </citation>
    <scope>NUCLEOTIDE SEQUENCE [LARGE SCALE GENOMIC DNA]</scope>
    <source>
        <strain evidence="2">ATCC 74030 / MF5533</strain>
    </source>
</reference>
<organism evidence="1 2">
    <name type="scientific">Glarea lozoyensis (strain ATCC 74030 / MF5533)</name>
    <dbReference type="NCBI Taxonomy" id="1104152"/>
    <lineage>
        <taxon>Eukaryota</taxon>
        <taxon>Fungi</taxon>
        <taxon>Dikarya</taxon>
        <taxon>Ascomycota</taxon>
        <taxon>Pezizomycotina</taxon>
        <taxon>Leotiomycetes</taxon>
        <taxon>Helotiales</taxon>
        <taxon>Helotiaceae</taxon>
        <taxon>Glarea</taxon>
    </lineage>
</organism>
<sequence length="665" mass="75035">MSARTLGLVFGGINKLGPLAWKIWLEFRESTTQIPFSQVEARENSEVIGELGTELQNFDIKSELGRLHNLGKACFSSTTGIFGHQYEYSVLLDLGDPHKALNDPMLMVLYITKIPGFCGVLLPTHKDNKRFRDNSLSDQDYEQLRNSLTSNLNDKIALAQLALEGKMPPIDTIIFLGNDCVKVVEAVMDGTRLYVRLETTRKHTFRDGWSRHEFRLVPGSDKVEFVNHGEGRSKVPLRDSMNNSFAALMWGASGVLGARHYLRFKTLHPINEDLANFVCDTDGSFARDLGSWNDVKLMAVVKLVTCLGSTFGPLNLWLVTHFHKLQDNATDAAKAALERAKTWSQLSTRPKNIGSGLTAENLKLYEASWPNHNSVEAIADLLNDETDVNDVQTYNVGVALAAFFFDLPKLNIMENYSTTFHQELVSCINTKTMSEYRAGRFVALRELSITQAKKEIVLFNGKDRSPEDMKNDLLLNSSQEIQTRILFSLQEVLAAIMPQVREEMCQFSQGKIYPDVAPALFADTISLHICKVFFDQWYTAFLGAGGIIELWIDVAVVGCFKGPTVLDKTELYLNEWRNDLESFEKFYDDKVEEILNTPVGIVRQYLLLQLEPVREQLVTHKRKLVAAELRRSMAKQAAKDKAWPESVLEEKETKLFNAVVASQTQ</sequence>
<evidence type="ECO:0000313" key="1">
    <source>
        <dbReference type="EMBL" id="EHK99833.1"/>
    </source>
</evidence>
<comment type="caution">
    <text evidence="1">The sequence shown here is derived from an EMBL/GenBank/DDBJ whole genome shotgun (WGS) entry which is preliminary data.</text>
</comment>
<dbReference type="InParanoid" id="H0ENW5"/>
<dbReference type="OrthoDB" id="10400855at2759"/>
<protein>
    <submittedName>
        <fullName evidence="1">Uncharacterized protein</fullName>
    </submittedName>
</protein>
<name>H0ENW5_GLAL7</name>
<proteinExistence type="predicted"/>
<gene>
    <name evidence="1" type="ORF">M7I_4328</name>
</gene>
<dbReference type="Proteomes" id="UP000005446">
    <property type="component" value="Unassembled WGS sequence"/>
</dbReference>
<keyword evidence="2" id="KW-1185">Reference proteome</keyword>